<comment type="caution">
    <text evidence="2">The sequence shown here is derived from an EMBL/GenBank/DDBJ whole genome shotgun (WGS) entry which is preliminary data.</text>
</comment>
<evidence type="ECO:0008006" key="4">
    <source>
        <dbReference type="Google" id="ProtNLM"/>
    </source>
</evidence>
<gene>
    <name evidence="2" type="ORF">MPOCJGCO_0685</name>
</gene>
<keyword evidence="3" id="KW-1185">Reference proteome</keyword>
<protein>
    <recommendedName>
        <fullName evidence="4">TAXI family TRAP transporter solute-binding subunit</fullName>
    </recommendedName>
</protein>
<dbReference type="Pfam" id="PF16868">
    <property type="entry name" value="NMT1_3"/>
    <property type="match status" value="1"/>
</dbReference>
<dbReference type="PANTHER" id="PTHR42941">
    <property type="entry name" value="SLL1037 PROTEIN"/>
    <property type="match status" value="1"/>
</dbReference>
<dbReference type="PANTHER" id="PTHR42941:SF1">
    <property type="entry name" value="SLL1037 PROTEIN"/>
    <property type="match status" value="1"/>
</dbReference>
<reference evidence="2" key="1">
    <citation type="journal article" date="2021" name="Front. Microbiol.">
        <title>Comprehensive Comparative Genomics and Phenotyping of Methylobacterium Species.</title>
        <authorList>
            <person name="Alessa O."/>
            <person name="Ogura Y."/>
            <person name="Fujitani Y."/>
            <person name="Takami H."/>
            <person name="Hayashi T."/>
            <person name="Sahin N."/>
            <person name="Tani A."/>
        </authorList>
    </citation>
    <scope>NUCLEOTIDE SEQUENCE</scope>
    <source>
        <strain evidence="2">DSM 23632</strain>
    </source>
</reference>
<dbReference type="RefSeq" id="WP_238181228.1">
    <property type="nucleotide sequence ID" value="NZ_BPRB01000039.1"/>
</dbReference>
<organism evidence="2 3">
    <name type="scientific">Methylobacterium trifolii</name>
    <dbReference type="NCBI Taxonomy" id="1003092"/>
    <lineage>
        <taxon>Bacteria</taxon>
        <taxon>Pseudomonadati</taxon>
        <taxon>Pseudomonadota</taxon>
        <taxon>Alphaproteobacteria</taxon>
        <taxon>Hyphomicrobiales</taxon>
        <taxon>Methylobacteriaceae</taxon>
        <taxon>Methylobacterium</taxon>
    </lineage>
</organism>
<proteinExistence type="predicted"/>
<dbReference type="EMBL" id="BPRB01000039">
    <property type="protein sequence ID" value="GJE58603.1"/>
    <property type="molecule type" value="Genomic_DNA"/>
</dbReference>
<evidence type="ECO:0000256" key="1">
    <source>
        <dbReference type="SAM" id="SignalP"/>
    </source>
</evidence>
<reference evidence="2" key="2">
    <citation type="submission" date="2021-08" db="EMBL/GenBank/DDBJ databases">
        <authorList>
            <person name="Tani A."/>
            <person name="Ola A."/>
            <person name="Ogura Y."/>
            <person name="Katsura K."/>
            <person name="Hayashi T."/>
        </authorList>
    </citation>
    <scope>NUCLEOTIDE SEQUENCE</scope>
    <source>
        <strain evidence="2">DSM 23632</strain>
    </source>
</reference>
<evidence type="ECO:0000313" key="3">
    <source>
        <dbReference type="Proteomes" id="UP001055057"/>
    </source>
</evidence>
<feature type="chain" id="PRO_5045474075" description="TAXI family TRAP transporter solute-binding subunit" evidence="1">
    <location>
        <begin position="22"/>
        <end position="316"/>
    </location>
</feature>
<dbReference type="NCBIfam" id="TIGR02122">
    <property type="entry name" value="TRAP_TAXI"/>
    <property type="match status" value="1"/>
</dbReference>
<dbReference type="Gene3D" id="3.40.190.10">
    <property type="entry name" value="Periplasmic binding protein-like II"/>
    <property type="match status" value="2"/>
</dbReference>
<evidence type="ECO:0000313" key="2">
    <source>
        <dbReference type="EMBL" id="GJE58603.1"/>
    </source>
</evidence>
<feature type="signal peptide" evidence="1">
    <location>
        <begin position="1"/>
        <end position="21"/>
    </location>
</feature>
<accession>A0ABQ4TTH1</accession>
<name>A0ABQ4TTH1_9HYPH</name>
<dbReference type="SUPFAM" id="SSF53850">
    <property type="entry name" value="Periplasmic binding protein-like II"/>
    <property type="match status" value="1"/>
</dbReference>
<sequence>MRLRAFLLAILLACLSGPSQAQQPELRLVLGTATPGGGFPAYGEALAAAIREVDPGLILELRATGGSVENLRLLRAGALDLALVQGEFAYDALAAEPANGSGLTVVVPMYPTPGLFVVPADSPVSGIAALRGRAVALGTRNSGLTAMGRSVLQASGLDPDRDIEPLYLERAGDGPGLVSQGRAAALWGGGLGWPGFTTLAASPGGARFFGPDPQAVDRVLATRRSLRRLTVPAGTFRGQDFPIATVGSWSLVLARPGLDPASAERLAKASAAAGDAMARRHPQGREIDPKNLVGAVPVEALNPGTLRYLRAVGAVR</sequence>
<dbReference type="Proteomes" id="UP001055057">
    <property type="component" value="Unassembled WGS sequence"/>
</dbReference>
<dbReference type="InterPro" id="IPR011852">
    <property type="entry name" value="TRAP_TAXI"/>
</dbReference>
<keyword evidence="1" id="KW-0732">Signal</keyword>